<evidence type="ECO:0000313" key="4">
    <source>
        <dbReference type="Proteomes" id="UP000318199"/>
    </source>
</evidence>
<evidence type="ECO:0000256" key="2">
    <source>
        <dbReference type="SAM" id="SignalP"/>
    </source>
</evidence>
<organism evidence="3 4">
    <name type="scientific">Caenimonas sedimenti</name>
    <dbReference type="NCBI Taxonomy" id="2596921"/>
    <lineage>
        <taxon>Bacteria</taxon>
        <taxon>Pseudomonadati</taxon>
        <taxon>Pseudomonadota</taxon>
        <taxon>Betaproteobacteria</taxon>
        <taxon>Burkholderiales</taxon>
        <taxon>Comamonadaceae</taxon>
        <taxon>Caenimonas</taxon>
    </lineage>
</organism>
<feature type="transmembrane region" description="Helical" evidence="1">
    <location>
        <begin position="62"/>
        <end position="80"/>
    </location>
</feature>
<keyword evidence="1" id="KW-0812">Transmembrane</keyword>
<dbReference type="InterPro" id="IPR007039">
    <property type="entry name" value="TrbC/VirB2"/>
</dbReference>
<feature type="transmembrane region" description="Helical" evidence="1">
    <location>
        <begin position="87"/>
        <end position="105"/>
    </location>
</feature>
<protein>
    <recommendedName>
        <fullName evidence="5">TrbC/VirB2 family protein</fullName>
    </recommendedName>
</protein>
<evidence type="ECO:0000313" key="3">
    <source>
        <dbReference type="EMBL" id="TWO71464.1"/>
    </source>
</evidence>
<keyword evidence="4" id="KW-1185">Reference proteome</keyword>
<dbReference type="EMBL" id="VOBQ01000008">
    <property type="protein sequence ID" value="TWO71464.1"/>
    <property type="molecule type" value="Genomic_DNA"/>
</dbReference>
<name>A0A562ZTJ6_9BURK</name>
<dbReference type="RefSeq" id="WP_145893075.1">
    <property type="nucleotide sequence ID" value="NZ_VOBQ01000008.1"/>
</dbReference>
<comment type="caution">
    <text evidence="3">The sequence shown here is derived from an EMBL/GenBank/DDBJ whole genome shotgun (WGS) entry which is preliminary data.</text>
</comment>
<keyword evidence="2" id="KW-0732">Signal</keyword>
<dbReference type="Proteomes" id="UP000318199">
    <property type="component" value="Unassembled WGS sequence"/>
</dbReference>
<evidence type="ECO:0000256" key="1">
    <source>
        <dbReference type="SAM" id="Phobius"/>
    </source>
</evidence>
<gene>
    <name evidence="3" type="ORF">FN976_11145</name>
</gene>
<dbReference type="OrthoDB" id="9991414at2"/>
<keyword evidence="1" id="KW-1133">Transmembrane helix</keyword>
<accession>A0A562ZTJ6</accession>
<evidence type="ECO:0008006" key="5">
    <source>
        <dbReference type="Google" id="ProtNLM"/>
    </source>
</evidence>
<dbReference type="Pfam" id="PF04956">
    <property type="entry name" value="TrbC"/>
    <property type="match status" value="1"/>
</dbReference>
<dbReference type="AlphaFoldDB" id="A0A562ZTJ6"/>
<feature type="chain" id="PRO_5022243207" description="TrbC/VirB2 family protein" evidence="2">
    <location>
        <begin position="39"/>
        <end position="121"/>
    </location>
</feature>
<feature type="signal peptide" evidence="2">
    <location>
        <begin position="1"/>
        <end position="38"/>
    </location>
</feature>
<keyword evidence="1" id="KW-0472">Membrane</keyword>
<reference evidence="3 4" key="1">
    <citation type="submission" date="2019-07" db="EMBL/GenBank/DDBJ databases">
        <title>Caenimonas sedimenti sp. nov., isolated from activated sludge.</title>
        <authorList>
            <person name="Xu J."/>
        </authorList>
    </citation>
    <scope>NUCLEOTIDE SEQUENCE [LARGE SCALE GENOMIC DNA]</scope>
    <source>
        <strain evidence="3 4">HX-9-20</strain>
    </source>
</reference>
<proteinExistence type="predicted"/>
<sequence>MNFNPLPSAPQRNNARMGMALILCIALAMLLMPASARAQSFDVPFITEFGCQVVAWLKGPLAVLIFIIVVIITLVVGMIMKMDWGRVVSVTIIFGIITAIGGILANSQYIQKVAGLSACLQ</sequence>